<gene>
    <name evidence="1" type="ORF">Tci_333954</name>
</gene>
<dbReference type="AlphaFoldDB" id="A0A699HER8"/>
<organism evidence="1">
    <name type="scientific">Tanacetum cinerariifolium</name>
    <name type="common">Dalmatian daisy</name>
    <name type="synonym">Chrysanthemum cinerariifolium</name>
    <dbReference type="NCBI Taxonomy" id="118510"/>
    <lineage>
        <taxon>Eukaryota</taxon>
        <taxon>Viridiplantae</taxon>
        <taxon>Streptophyta</taxon>
        <taxon>Embryophyta</taxon>
        <taxon>Tracheophyta</taxon>
        <taxon>Spermatophyta</taxon>
        <taxon>Magnoliopsida</taxon>
        <taxon>eudicotyledons</taxon>
        <taxon>Gunneridae</taxon>
        <taxon>Pentapetalae</taxon>
        <taxon>asterids</taxon>
        <taxon>campanulids</taxon>
        <taxon>Asterales</taxon>
        <taxon>Asteraceae</taxon>
        <taxon>Asteroideae</taxon>
        <taxon>Anthemideae</taxon>
        <taxon>Anthemidinae</taxon>
        <taxon>Tanacetum</taxon>
    </lineage>
</organism>
<protein>
    <submittedName>
        <fullName evidence="1">Uncharacterized protein</fullName>
    </submittedName>
</protein>
<evidence type="ECO:0000313" key="1">
    <source>
        <dbReference type="EMBL" id="GEX61979.1"/>
    </source>
</evidence>
<comment type="caution">
    <text evidence="1">The sequence shown here is derived from an EMBL/GenBank/DDBJ whole genome shotgun (WGS) entry which is preliminary data.</text>
</comment>
<proteinExistence type="predicted"/>
<dbReference type="EMBL" id="BKCJ010119336">
    <property type="protein sequence ID" value="GEX61979.1"/>
    <property type="molecule type" value="Genomic_DNA"/>
</dbReference>
<sequence>MAGRGGGWLAKRLIVSNEGHGGGGLVVRGGKSSSALKNWCGDMGGVEKINLTGSQSIANREDCLDGCDGAGREEVNGEGVNLGVFKSLLDEILGGEAGHGLTGQQARTLIRVVLLKALAFVLSSSWLRSESFFGGYVASVVEMARAFCFLKNHESVIYQAHGVLRIKEKGLESTIPSFECLFKIIKSLFEFEYMVRIFKINKARRFYGRYETKEIALVLDLRS</sequence>
<name>A0A699HER8_TANCI</name>
<accession>A0A699HER8</accession>
<reference evidence="1" key="1">
    <citation type="journal article" date="2019" name="Sci. Rep.">
        <title>Draft genome of Tanacetum cinerariifolium, the natural source of mosquito coil.</title>
        <authorList>
            <person name="Yamashiro T."/>
            <person name="Shiraishi A."/>
            <person name="Satake H."/>
            <person name="Nakayama K."/>
        </authorList>
    </citation>
    <scope>NUCLEOTIDE SEQUENCE</scope>
</reference>